<evidence type="ECO:0000313" key="11">
    <source>
        <dbReference type="EMBL" id="RMY48930.1"/>
    </source>
</evidence>
<feature type="transmembrane region" description="Helical" evidence="9">
    <location>
        <begin position="266"/>
        <end position="283"/>
    </location>
</feature>
<feature type="transmembrane region" description="Helical" evidence="9">
    <location>
        <begin position="295"/>
        <end position="319"/>
    </location>
</feature>
<feature type="transmembrane region" description="Helical" evidence="9">
    <location>
        <begin position="39"/>
        <end position="58"/>
    </location>
</feature>
<dbReference type="AlphaFoldDB" id="A0A3M7CAQ7"/>
<dbReference type="PANTHER" id="PTHR46378">
    <property type="entry name" value="STEROL REGULATORY ELEMENT-BINDING PROTEIN CLEAVAGE-ACTIVATING PROTEIN"/>
    <property type="match status" value="1"/>
</dbReference>
<evidence type="ECO:0000256" key="8">
    <source>
        <dbReference type="SAM" id="MobiDB-lite"/>
    </source>
</evidence>
<accession>A0A3M7CAQ7</accession>
<feature type="region of interest" description="Disordered" evidence="8">
    <location>
        <begin position="1154"/>
        <end position="1188"/>
    </location>
</feature>
<dbReference type="InterPro" id="IPR030225">
    <property type="entry name" value="SCAP"/>
</dbReference>
<dbReference type="InterPro" id="IPR053958">
    <property type="entry name" value="HMGCR/SNAP/NPC1-like_SSD"/>
</dbReference>
<dbReference type="InterPro" id="IPR000731">
    <property type="entry name" value="SSD"/>
</dbReference>
<comment type="subcellular location">
    <subcellularLocation>
        <location evidence="1">Endoplasmic reticulum</location>
    </subcellularLocation>
    <subcellularLocation>
        <location evidence="2">Golgi apparatus membrane</location>
    </subcellularLocation>
</comment>
<keyword evidence="3" id="KW-0853">WD repeat</keyword>
<evidence type="ECO:0000256" key="3">
    <source>
        <dbReference type="ARBA" id="ARBA00022574"/>
    </source>
</evidence>
<keyword evidence="7 9" id="KW-0472">Membrane</keyword>
<keyword evidence="9" id="KW-1133">Transmembrane helix</keyword>
<keyword evidence="9" id="KW-0812">Transmembrane</keyword>
<evidence type="ECO:0000256" key="6">
    <source>
        <dbReference type="ARBA" id="ARBA00023034"/>
    </source>
</evidence>
<evidence type="ECO:0000256" key="2">
    <source>
        <dbReference type="ARBA" id="ARBA00004394"/>
    </source>
</evidence>
<dbReference type="PROSITE" id="PS50156">
    <property type="entry name" value="SSD"/>
    <property type="match status" value="1"/>
</dbReference>
<reference evidence="11 12" key="1">
    <citation type="journal article" date="2018" name="BMC Genomics">
        <title>Genomic evidence for intraspecific hybridization in a clonal and extremely halotolerant yeast.</title>
        <authorList>
            <person name="Gostincar C."/>
            <person name="Stajich J.E."/>
            <person name="Zupancic J."/>
            <person name="Zalar P."/>
            <person name="Gunde-Cimerman N."/>
        </authorList>
    </citation>
    <scope>NUCLEOTIDE SEQUENCE [LARGE SCALE GENOMIC DNA]</scope>
    <source>
        <strain evidence="11 12">EXF-151</strain>
    </source>
</reference>
<dbReference type="GO" id="GO:0045540">
    <property type="term" value="P:regulation of cholesterol biosynthetic process"/>
    <property type="evidence" value="ECO:0007669"/>
    <property type="project" value="TreeGrafter"/>
</dbReference>
<organism evidence="11 12">
    <name type="scientific">Hortaea werneckii</name>
    <name type="common">Black yeast</name>
    <name type="synonym">Cladosporium werneckii</name>
    <dbReference type="NCBI Taxonomy" id="91943"/>
    <lineage>
        <taxon>Eukaryota</taxon>
        <taxon>Fungi</taxon>
        <taxon>Dikarya</taxon>
        <taxon>Ascomycota</taxon>
        <taxon>Pezizomycotina</taxon>
        <taxon>Dothideomycetes</taxon>
        <taxon>Dothideomycetidae</taxon>
        <taxon>Mycosphaerellales</taxon>
        <taxon>Teratosphaeriaceae</taxon>
        <taxon>Hortaea</taxon>
    </lineage>
</organism>
<dbReference type="GO" id="GO:0032933">
    <property type="term" value="P:SREBP signaling pathway"/>
    <property type="evidence" value="ECO:0007669"/>
    <property type="project" value="InterPro"/>
</dbReference>
<feature type="compositionally biased region" description="Basic residues" evidence="8">
    <location>
        <begin position="1154"/>
        <end position="1163"/>
    </location>
</feature>
<feature type="region of interest" description="Disordered" evidence="8">
    <location>
        <begin position="1078"/>
        <end position="1101"/>
    </location>
</feature>
<dbReference type="GO" id="GO:0005789">
    <property type="term" value="C:endoplasmic reticulum membrane"/>
    <property type="evidence" value="ECO:0007669"/>
    <property type="project" value="InterPro"/>
</dbReference>
<evidence type="ECO:0000256" key="4">
    <source>
        <dbReference type="ARBA" id="ARBA00022737"/>
    </source>
</evidence>
<evidence type="ECO:0000313" key="12">
    <source>
        <dbReference type="Proteomes" id="UP000270230"/>
    </source>
</evidence>
<evidence type="ECO:0000256" key="9">
    <source>
        <dbReference type="SAM" id="Phobius"/>
    </source>
</evidence>
<dbReference type="GO" id="GO:0032934">
    <property type="term" value="F:sterol binding"/>
    <property type="evidence" value="ECO:0007669"/>
    <property type="project" value="InterPro"/>
</dbReference>
<dbReference type="Pfam" id="PF12349">
    <property type="entry name" value="Sterol-sensing"/>
    <property type="match status" value="1"/>
</dbReference>
<feature type="transmembrane region" description="Helical" evidence="9">
    <location>
        <begin position="394"/>
        <end position="420"/>
    </location>
</feature>
<dbReference type="GO" id="GO:0000139">
    <property type="term" value="C:Golgi membrane"/>
    <property type="evidence" value="ECO:0007669"/>
    <property type="project" value="UniProtKB-SubCell"/>
</dbReference>
<dbReference type="EMBL" id="QWIN01000629">
    <property type="protein sequence ID" value="RMY48930.1"/>
    <property type="molecule type" value="Genomic_DNA"/>
</dbReference>
<feature type="domain" description="SSD" evidence="10">
    <location>
        <begin position="264"/>
        <end position="422"/>
    </location>
</feature>
<comment type="caution">
    <text evidence="11">The sequence shown here is derived from an EMBL/GenBank/DDBJ whole genome shotgun (WGS) entry which is preliminary data.</text>
</comment>
<evidence type="ECO:0000256" key="1">
    <source>
        <dbReference type="ARBA" id="ARBA00004240"/>
    </source>
</evidence>
<gene>
    <name evidence="11" type="ORF">D0865_07805</name>
</gene>
<sequence length="1188" mass="130571">MIWYFLYPLRGTSQPPRLSANHPIRRAFFRHGKTTAQHWLITMLVSVAIAMGFSYPTIFLSENPTAGFAAYPHHVWTTARPFTGEERLIDVEMRQIWVHGSYMNALNKSVLNSALGIQQAIVGPERLTTVYPTLNDQLRTGAISWGYHSPLMYWNNSADTISGDEDVVRTINDQSRTSSSLNVALRPASVFAGKRFDRKKLRAADALVITLMNKAGDGVGGRWEDSMEALASGACQNCTLFPHDGRVTRNKVYEFSFVPLSLQENIALTFAYTCMALYVLLSLRRLKAFHSRFGLVVTAITQMTCSVLASVTICGILKINLSTIPQNAYPFVVLVVGLENMFRLINAVLAYPATMATDQRIANALGDVGPVSVATAGQNLIILSLLSYFVSPGVAAFCAFACIATLFDAFFLLTFFVAVLNVDIRRFELQDTLARSTQQRARRRPSPVDSRSLKHTWFDALVQGRLPFSTRMAGTAVTTTFILSLNYHFFERHEKVTSLRHLLGLARGGSRSVADFDTFTPPPMNATLTPGEWMRMQDFDTAKEVMRLAKPGADSFVIRVFAPLIVVLADADRTGAPLGTEAWVHALRSYAIHHFYPVAVAVVFAVAFVAVLMNFLLYSEAGEEPFPEERERQEDGLSLRSVNLPHKLDIIKLAGTEKAHFVTIGLDRTVAVSLFDRAQQDYKTIGVPAEVTSSLRWPVRDCLLDDSGDYLALHCADDQIVFFSCATGSLLEQSLHYPDDNPPVLFRFFRVLGKETGARTWLVILTSGGRLLTTCMGEKGDREGKRLSERPLVGAALIASNTQSRKLYHVTEDAQLVGYSWGEDGWKESCSGSLPLDTRYGGLSSAVSITTHQDLGHEILMVRSEKEVLFVDSSTLNTLSKIDLDTPLADITLGNTAHCAACGSVALRSVGLISEMEPDGSSAMTVLSARDGELGGALCLRHNTSSCHSFAQASKATHKVQNPAGSLCALDSQAVLGLRRLPLLKEDGTPAKQASSAQTRHRRRASTRPSTTSREITWEAFKVSLNGEIESTPVLANEDSEAEASSLYVNSAGPAVALDHQSSAVAFGNQVKVIRSSRRGSLAGKSDGPAIQRHGSTSKRRLTLRKDSWKIGQRSFMVKIHLRAKAHAESMQLLMGTYNANAFSTQVPQKVHLQLHRRSRHPSSSHPLDLGHNTRSPHTRQDEGPDLL</sequence>
<feature type="compositionally biased region" description="Basic and acidic residues" evidence="8">
    <location>
        <begin position="1179"/>
        <end position="1188"/>
    </location>
</feature>
<protein>
    <recommendedName>
        <fullName evidence="10">SSD domain-containing protein</fullName>
    </recommendedName>
</protein>
<name>A0A3M7CAQ7_HORWE</name>
<feature type="transmembrane region" description="Helical" evidence="9">
    <location>
        <begin position="364"/>
        <end position="388"/>
    </location>
</feature>
<dbReference type="Proteomes" id="UP000270230">
    <property type="component" value="Unassembled WGS sequence"/>
</dbReference>
<feature type="transmembrane region" description="Helical" evidence="9">
    <location>
        <begin position="595"/>
        <end position="618"/>
    </location>
</feature>
<keyword evidence="5" id="KW-0256">Endoplasmic reticulum</keyword>
<feature type="region of interest" description="Disordered" evidence="8">
    <location>
        <begin position="987"/>
        <end position="1013"/>
    </location>
</feature>
<dbReference type="OrthoDB" id="1914839at2759"/>
<dbReference type="GO" id="GO:0032936">
    <property type="term" value="C:SREBP-SCAP complex"/>
    <property type="evidence" value="ECO:0007669"/>
    <property type="project" value="TreeGrafter"/>
</dbReference>
<keyword evidence="6" id="KW-0333">Golgi apparatus</keyword>
<proteinExistence type="predicted"/>
<evidence type="ECO:0000256" key="7">
    <source>
        <dbReference type="ARBA" id="ARBA00023136"/>
    </source>
</evidence>
<dbReference type="PANTHER" id="PTHR46378:SF1">
    <property type="entry name" value="STEROL REGULATORY ELEMENT-BINDING PROTEIN CLEAVAGE-ACTIVATING PROTEIN"/>
    <property type="match status" value="1"/>
</dbReference>
<keyword evidence="4" id="KW-0677">Repeat</keyword>
<evidence type="ECO:0000256" key="5">
    <source>
        <dbReference type="ARBA" id="ARBA00022824"/>
    </source>
</evidence>
<evidence type="ECO:0000259" key="10">
    <source>
        <dbReference type="PROSITE" id="PS50156"/>
    </source>
</evidence>
<feature type="transmembrane region" description="Helical" evidence="9">
    <location>
        <begin position="331"/>
        <end position="352"/>
    </location>
</feature>